<feature type="domain" description="AtuA-like ferredoxin-fold" evidence="4">
    <location>
        <begin position="126"/>
        <end position="203"/>
    </location>
</feature>
<dbReference type="AlphaFoldDB" id="A0AA45AL46"/>
<feature type="domain" description="MaoC-like" evidence="1">
    <location>
        <begin position="350"/>
        <end position="463"/>
    </location>
</feature>
<dbReference type="Pfam" id="PF23544">
    <property type="entry name" value="AtuA_ferredoxin"/>
    <property type="match status" value="1"/>
</dbReference>
<reference evidence="5 6" key="1">
    <citation type="submission" date="2017-12" db="EMBL/GenBank/DDBJ databases">
        <title>Comparative genomics yields insights into virulence evolution of Verticillium dahliae.</title>
        <authorList>
            <person name="Fan R."/>
            <person name="Armitage A.D."/>
            <person name="Cascant-Lopez E."/>
            <person name="Sobczyk M."/>
            <person name="Cockerton H.M."/>
            <person name="Harrison R.J."/>
        </authorList>
    </citation>
    <scope>NUCLEOTIDE SEQUENCE [LARGE SCALE GENOMIC DNA]</scope>
    <source>
        <strain evidence="5 6">12008</strain>
    </source>
</reference>
<gene>
    <name evidence="5" type="ORF">BJF96_g5722</name>
</gene>
<evidence type="ECO:0000259" key="2">
    <source>
        <dbReference type="Pfam" id="PF07287"/>
    </source>
</evidence>
<protein>
    <recommendedName>
        <fullName evidence="7">MaoC-like domain-containing protein</fullName>
    </recommendedName>
</protein>
<feature type="domain" description="Peroxisomal multifunctional enzyme type 2-like N-terminal" evidence="3">
    <location>
        <begin position="214"/>
        <end position="260"/>
    </location>
</feature>
<organism evidence="5 6">
    <name type="scientific">Verticillium dahliae</name>
    <name type="common">Verticillium wilt</name>
    <dbReference type="NCBI Taxonomy" id="27337"/>
    <lineage>
        <taxon>Eukaryota</taxon>
        <taxon>Fungi</taxon>
        <taxon>Dikarya</taxon>
        <taxon>Ascomycota</taxon>
        <taxon>Pezizomycotina</taxon>
        <taxon>Sordariomycetes</taxon>
        <taxon>Hypocreomycetidae</taxon>
        <taxon>Glomerellales</taxon>
        <taxon>Plectosphaerellaceae</taxon>
        <taxon>Verticillium</taxon>
    </lineage>
</organism>
<dbReference type="GO" id="GO:0003857">
    <property type="term" value="F:(3S)-3-hydroxyacyl-CoA dehydrogenase (NAD+) activity"/>
    <property type="evidence" value="ECO:0007669"/>
    <property type="project" value="TreeGrafter"/>
</dbReference>
<sequence>MIRARKQLQRRSSAFFAQGTRAEAFDDFKRAVFYNGLQGFCGFHAGMDWRTMVPRPYVKYFPALVQQDKVPMVVHFIDGKKDAVFILARDAKDCGQVPTQPTDEPKRAASSSIMGKIFPPGMTRRPLRDLVLARSGDKGGNANIGFWVRDESAYAWLQGYLTSQRVKELLGDDWDAKYQIERCEFVNLQAVHFVIKGILQDGAAGYKYPPIKCSYNRRDVLLFANAIGVPKDSLHLLYELHPAFAAFPTFPINLAFKQTDQDIFDFIARTTTGGVPGVPPFDAQHGLDLEVRGRVIGVYDKGGAMILEAEQTLVDANTGVEYTKMASTAFGIGQGGYGGPRGPTKSAVSIPATTPDAVHVYHTTETTALLYRLCGDYNPMHADEEFGKRAGFQGSILHGLGTWNIAAQGLLREMGGSDPRRFKSFGARFKSVVYPGDTLVTRMWRVGNEGNFDLILFETVVKEDGRVALSNGFAKILQRDAKL</sequence>
<name>A0AA45AL46_VERDA</name>
<dbReference type="GO" id="GO:0004300">
    <property type="term" value="F:enoyl-CoA hydratase activity"/>
    <property type="evidence" value="ECO:0007669"/>
    <property type="project" value="TreeGrafter"/>
</dbReference>
<dbReference type="InterPro" id="IPR029069">
    <property type="entry name" value="HotDog_dom_sf"/>
</dbReference>
<dbReference type="Pfam" id="PF22622">
    <property type="entry name" value="MFE-2_hydrat-2_N"/>
    <property type="match status" value="1"/>
</dbReference>
<evidence type="ECO:0000259" key="1">
    <source>
        <dbReference type="Pfam" id="PF01575"/>
    </source>
</evidence>
<dbReference type="InterPro" id="IPR010839">
    <property type="entry name" value="AtuA_N"/>
</dbReference>
<dbReference type="PANTHER" id="PTHR13078">
    <property type="entry name" value="PEROXISOMAL MULTIFUNCTIONAL ENZYME TYPE 2-RELATED"/>
    <property type="match status" value="1"/>
</dbReference>
<dbReference type="EMBL" id="MPSH01000018">
    <property type="protein sequence ID" value="PNH31045.1"/>
    <property type="molecule type" value="Genomic_DNA"/>
</dbReference>
<accession>A0AA45AL46</accession>
<evidence type="ECO:0000259" key="3">
    <source>
        <dbReference type="Pfam" id="PF22622"/>
    </source>
</evidence>
<dbReference type="GO" id="GO:0005777">
    <property type="term" value="C:peroxisome"/>
    <property type="evidence" value="ECO:0007669"/>
    <property type="project" value="TreeGrafter"/>
</dbReference>
<dbReference type="InterPro" id="IPR054357">
    <property type="entry name" value="MFE-2_N"/>
</dbReference>
<feature type="domain" description="Acyclic terpene utilisation N-terminal" evidence="2">
    <location>
        <begin position="14"/>
        <end position="76"/>
    </location>
</feature>
<dbReference type="InterPro" id="IPR056362">
    <property type="entry name" value="AtuA-like_ferredoxin_dom"/>
</dbReference>
<proteinExistence type="predicted"/>
<evidence type="ECO:0000313" key="5">
    <source>
        <dbReference type="EMBL" id="PNH31045.1"/>
    </source>
</evidence>
<dbReference type="InterPro" id="IPR002539">
    <property type="entry name" value="MaoC-like_dom"/>
</dbReference>
<evidence type="ECO:0000313" key="6">
    <source>
        <dbReference type="Proteomes" id="UP000236305"/>
    </source>
</evidence>
<evidence type="ECO:0008006" key="7">
    <source>
        <dbReference type="Google" id="ProtNLM"/>
    </source>
</evidence>
<dbReference type="PANTHER" id="PTHR13078:SF57">
    <property type="entry name" value="DEHYDRATASE, PUTATIVE (AFU_ORTHOLOGUE AFUA_5G00640)-RELATED"/>
    <property type="match status" value="1"/>
</dbReference>
<dbReference type="Gene3D" id="3.10.129.10">
    <property type="entry name" value="Hotdog Thioesterase"/>
    <property type="match status" value="1"/>
</dbReference>
<dbReference type="Pfam" id="PF01575">
    <property type="entry name" value="MaoC_dehydratas"/>
    <property type="match status" value="1"/>
</dbReference>
<dbReference type="CDD" id="cd03448">
    <property type="entry name" value="HDE_HSD"/>
    <property type="match status" value="1"/>
</dbReference>
<dbReference type="SUPFAM" id="SSF54637">
    <property type="entry name" value="Thioesterase/thiol ester dehydrase-isomerase"/>
    <property type="match status" value="2"/>
</dbReference>
<dbReference type="Proteomes" id="UP000236305">
    <property type="component" value="Unassembled WGS sequence"/>
</dbReference>
<evidence type="ECO:0000259" key="4">
    <source>
        <dbReference type="Pfam" id="PF23544"/>
    </source>
</evidence>
<dbReference type="GO" id="GO:0006635">
    <property type="term" value="P:fatty acid beta-oxidation"/>
    <property type="evidence" value="ECO:0007669"/>
    <property type="project" value="TreeGrafter"/>
</dbReference>
<dbReference type="GO" id="GO:0044594">
    <property type="term" value="F:17-beta-hydroxysteroid dehydrogenase (NAD+) activity"/>
    <property type="evidence" value="ECO:0007669"/>
    <property type="project" value="TreeGrafter"/>
</dbReference>
<comment type="caution">
    <text evidence="5">The sequence shown here is derived from an EMBL/GenBank/DDBJ whole genome shotgun (WGS) entry which is preliminary data.</text>
</comment>
<dbReference type="Pfam" id="PF07287">
    <property type="entry name" value="AtuA"/>
    <property type="match status" value="1"/>
</dbReference>